<evidence type="ECO:0000256" key="1">
    <source>
        <dbReference type="ARBA" id="ARBA00009636"/>
    </source>
</evidence>
<name>A0A8S1W4B1_9CILI</name>
<dbReference type="GO" id="GO:0005874">
    <property type="term" value="C:microtubule"/>
    <property type="evidence" value="ECO:0007669"/>
    <property type="project" value="UniProtKB-KW"/>
</dbReference>
<keyword evidence="2" id="KW-0493">Microtubule</keyword>
<dbReference type="PANTHER" id="PTHR11588">
    <property type="entry name" value="TUBULIN"/>
    <property type="match status" value="1"/>
</dbReference>
<proteinExistence type="inferred from homology"/>
<dbReference type="EMBL" id="CAJJDO010000082">
    <property type="protein sequence ID" value="CAD8184280.1"/>
    <property type="molecule type" value="Genomic_DNA"/>
</dbReference>
<evidence type="ECO:0000313" key="5">
    <source>
        <dbReference type="EMBL" id="CAD8184280.1"/>
    </source>
</evidence>
<dbReference type="AlphaFoldDB" id="A0A8S1W4B1"/>
<organism evidence="5 6">
    <name type="scientific">Paramecium pentaurelia</name>
    <dbReference type="NCBI Taxonomy" id="43138"/>
    <lineage>
        <taxon>Eukaryota</taxon>
        <taxon>Sar</taxon>
        <taxon>Alveolata</taxon>
        <taxon>Ciliophora</taxon>
        <taxon>Intramacronucleata</taxon>
        <taxon>Oligohymenophorea</taxon>
        <taxon>Peniculida</taxon>
        <taxon>Parameciidae</taxon>
        <taxon>Paramecium</taxon>
    </lineage>
</organism>
<sequence length="229" mass="26987">MREIVHIQRSLCGNEISSKFWEIFQIKMVLIQHKHISQTQIFNQRESTCVVMKSKDLDISKELFFLTQNEILVLQIQSEQDHQDQFSNLAFLYLIKQKKLKTRQRIFILRVLILIDQVLDVVRKKAENLCIHQTTVCDIVAYYQLINQLINQLIENVNQCMIIDNETLHDDICINKLKLTQPTYGDLNSAAISETTCSLRFSCKFNSDLRKLAFNLIPFPRLHFLMIRN</sequence>
<evidence type="ECO:0000256" key="4">
    <source>
        <dbReference type="ARBA" id="ARBA00023134"/>
    </source>
</evidence>
<keyword evidence="4" id="KW-0342">GTP-binding</keyword>
<keyword evidence="6" id="KW-1185">Reference proteome</keyword>
<evidence type="ECO:0000313" key="6">
    <source>
        <dbReference type="Proteomes" id="UP000689195"/>
    </source>
</evidence>
<dbReference type="GO" id="GO:0005525">
    <property type="term" value="F:GTP binding"/>
    <property type="evidence" value="ECO:0007669"/>
    <property type="project" value="UniProtKB-KW"/>
</dbReference>
<gene>
    <name evidence="5" type="ORF">PPENT_87.1.T0820236</name>
</gene>
<dbReference type="GO" id="GO:0007017">
    <property type="term" value="P:microtubule-based process"/>
    <property type="evidence" value="ECO:0007669"/>
    <property type="project" value="InterPro"/>
</dbReference>
<dbReference type="PROSITE" id="PS00228">
    <property type="entry name" value="TUBULIN_B_AUTOREG"/>
    <property type="match status" value="1"/>
</dbReference>
<evidence type="ECO:0000256" key="3">
    <source>
        <dbReference type="ARBA" id="ARBA00022741"/>
    </source>
</evidence>
<protein>
    <submittedName>
        <fullName evidence="5">Uncharacterized protein</fullName>
    </submittedName>
</protein>
<keyword evidence="3" id="KW-0547">Nucleotide-binding</keyword>
<accession>A0A8S1W4B1</accession>
<comment type="caution">
    <text evidence="5">The sequence shown here is derived from an EMBL/GenBank/DDBJ whole genome shotgun (WGS) entry which is preliminary data.</text>
</comment>
<dbReference type="InterPro" id="IPR013838">
    <property type="entry name" value="Beta-tubulin_BS"/>
</dbReference>
<dbReference type="Proteomes" id="UP000689195">
    <property type="component" value="Unassembled WGS sequence"/>
</dbReference>
<evidence type="ECO:0000256" key="2">
    <source>
        <dbReference type="ARBA" id="ARBA00022701"/>
    </source>
</evidence>
<dbReference type="InterPro" id="IPR000217">
    <property type="entry name" value="Tubulin"/>
</dbReference>
<comment type="similarity">
    <text evidence="1">Belongs to the tubulin family.</text>
</comment>
<reference evidence="5" key="1">
    <citation type="submission" date="2021-01" db="EMBL/GenBank/DDBJ databases">
        <authorList>
            <consortium name="Genoscope - CEA"/>
            <person name="William W."/>
        </authorList>
    </citation>
    <scope>NUCLEOTIDE SEQUENCE</scope>
</reference>